<organism evidence="6 7">
    <name type="scientific">Chenopodium quinoa</name>
    <name type="common">Quinoa</name>
    <dbReference type="NCBI Taxonomy" id="63459"/>
    <lineage>
        <taxon>Eukaryota</taxon>
        <taxon>Viridiplantae</taxon>
        <taxon>Streptophyta</taxon>
        <taxon>Embryophyta</taxon>
        <taxon>Tracheophyta</taxon>
        <taxon>Spermatophyta</taxon>
        <taxon>Magnoliopsida</taxon>
        <taxon>eudicotyledons</taxon>
        <taxon>Gunneridae</taxon>
        <taxon>Pentapetalae</taxon>
        <taxon>Caryophyllales</taxon>
        <taxon>Chenopodiaceae</taxon>
        <taxon>Chenopodioideae</taxon>
        <taxon>Atripliceae</taxon>
        <taxon>Chenopodium</taxon>
    </lineage>
</organism>
<dbReference type="PROSITE" id="PS01031">
    <property type="entry name" value="SHSP"/>
    <property type="match status" value="1"/>
</dbReference>
<dbReference type="Pfam" id="PF00011">
    <property type="entry name" value="HSP20"/>
    <property type="match status" value="1"/>
</dbReference>
<evidence type="ECO:0000313" key="7">
    <source>
        <dbReference type="Proteomes" id="UP000596660"/>
    </source>
</evidence>
<reference evidence="6" key="1">
    <citation type="journal article" date="2017" name="Nature">
        <title>The genome of Chenopodium quinoa.</title>
        <authorList>
            <person name="Jarvis D.E."/>
            <person name="Ho Y.S."/>
            <person name="Lightfoot D.J."/>
            <person name="Schmoeckel S.M."/>
            <person name="Li B."/>
            <person name="Borm T.J.A."/>
            <person name="Ohyanagi H."/>
            <person name="Mineta K."/>
            <person name="Michell C.T."/>
            <person name="Saber N."/>
            <person name="Kharbatia N.M."/>
            <person name="Rupper R.R."/>
            <person name="Sharp A.R."/>
            <person name="Dally N."/>
            <person name="Boughton B.A."/>
            <person name="Woo Y.H."/>
            <person name="Gao G."/>
            <person name="Schijlen E.G.W.M."/>
            <person name="Guo X."/>
            <person name="Momin A.A."/>
            <person name="Negrao S."/>
            <person name="Al-Babili S."/>
            <person name="Gehring C."/>
            <person name="Roessner U."/>
            <person name="Jung C."/>
            <person name="Murphy K."/>
            <person name="Arold S.T."/>
            <person name="Gojobori T."/>
            <person name="van der Linden C.G."/>
            <person name="van Loo E.N."/>
            <person name="Jellen E.N."/>
            <person name="Maughan P.J."/>
            <person name="Tester M."/>
        </authorList>
    </citation>
    <scope>NUCLEOTIDE SEQUENCE [LARGE SCALE GENOMIC DNA]</scope>
    <source>
        <strain evidence="6">cv. PI 614886</strain>
    </source>
</reference>
<evidence type="ECO:0000256" key="4">
    <source>
        <dbReference type="SAM" id="MobiDB-lite"/>
    </source>
</evidence>
<protein>
    <recommendedName>
        <fullName evidence="5">SHSP domain-containing protein</fullName>
    </recommendedName>
</protein>
<dbReference type="InterPro" id="IPR031107">
    <property type="entry name" value="Small_HSP"/>
</dbReference>
<evidence type="ECO:0000256" key="1">
    <source>
        <dbReference type="ARBA" id="ARBA00023016"/>
    </source>
</evidence>
<feature type="compositionally biased region" description="Basic and acidic residues" evidence="4">
    <location>
        <begin position="30"/>
        <end position="44"/>
    </location>
</feature>
<dbReference type="InterPro" id="IPR008978">
    <property type="entry name" value="HSP20-like_chaperone"/>
</dbReference>
<name>A0A803N912_CHEQI</name>
<dbReference type="PANTHER" id="PTHR11527">
    <property type="entry name" value="HEAT-SHOCK PROTEIN 20 FAMILY MEMBER"/>
    <property type="match status" value="1"/>
</dbReference>
<dbReference type="SMR" id="A0A803N912"/>
<dbReference type="SUPFAM" id="SSF49764">
    <property type="entry name" value="HSP20-like chaperones"/>
    <property type="match status" value="1"/>
</dbReference>
<feature type="domain" description="SHSP" evidence="5">
    <location>
        <begin position="1"/>
        <end position="104"/>
    </location>
</feature>
<evidence type="ECO:0000313" key="6">
    <source>
        <dbReference type="EnsemblPlants" id="AUR62042363-RA:cds"/>
    </source>
</evidence>
<dbReference type="Gene3D" id="2.60.40.790">
    <property type="match status" value="1"/>
</dbReference>
<keyword evidence="7" id="KW-1185">Reference proteome</keyword>
<comment type="similarity">
    <text evidence="2 3">Belongs to the small heat shock protein (HSP20) family.</text>
</comment>
<evidence type="ECO:0000256" key="2">
    <source>
        <dbReference type="PROSITE-ProRule" id="PRU00285"/>
    </source>
</evidence>
<sequence length="104" mass="11751">MVDLPGVTKEDVKIVVDQGRVLQISGDRGGASDHREVGSEAAKDGDKWHRIERSRGKFCRRFQLPQNAEADEVKANMENGVLKVIIPKQEMKKPEKKVIEIEEK</sequence>
<evidence type="ECO:0000256" key="3">
    <source>
        <dbReference type="RuleBase" id="RU003616"/>
    </source>
</evidence>
<accession>A0A803N912</accession>
<proteinExistence type="inferred from homology"/>
<reference evidence="6" key="2">
    <citation type="submission" date="2021-03" db="UniProtKB">
        <authorList>
            <consortium name="EnsemblPlants"/>
        </authorList>
    </citation>
    <scope>IDENTIFICATION</scope>
</reference>
<keyword evidence="1" id="KW-0346">Stress response</keyword>
<dbReference type="EnsemblPlants" id="AUR62042363-RA">
    <property type="protein sequence ID" value="AUR62042363-RA:cds"/>
    <property type="gene ID" value="AUR62042363"/>
</dbReference>
<dbReference type="Proteomes" id="UP000596660">
    <property type="component" value="Unplaced"/>
</dbReference>
<dbReference type="InterPro" id="IPR002068">
    <property type="entry name" value="A-crystallin/Hsp20_dom"/>
</dbReference>
<dbReference type="Gramene" id="AUR62042363-RA">
    <property type="protein sequence ID" value="AUR62042363-RA:cds"/>
    <property type="gene ID" value="AUR62042363"/>
</dbReference>
<evidence type="ECO:0000259" key="5">
    <source>
        <dbReference type="PROSITE" id="PS01031"/>
    </source>
</evidence>
<feature type="region of interest" description="Disordered" evidence="4">
    <location>
        <begin position="25"/>
        <end position="44"/>
    </location>
</feature>
<dbReference type="AlphaFoldDB" id="A0A803N912"/>